<protein>
    <recommendedName>
        <fullName evidence="3">LuxR family transcriptional regulator</fullName>
    </recommendedName>
</protein>
<dbReference type="EMBL" id="BMKR01000013">
    <property type="protein sequence ID" value="GGF86757.1"/>
    <property type="molecule type" value="Genomic_DNA"/>
</dbReference>
<dbReference type="AlphaFoldDB" id="A0A917FKX7"/>
<comment type="caution">
    <text evidence="1">The sequence shown here is derived from an EMBL/GenBank/DDBJ whole genome shotgun (WGS) entry which is preliminary data.</text>
</comment>
<reference evidence="1" key="2">
    <citation type="submission" date="2020-09" db="EMBL/GenBank/DDBJ databases">
        <authorList>
            <person name="Sun Q."/>
            <person name="Zhou Y."/>
        </authorList>
    </citation>
    <scope>NUCLEOTIDE SEQUENCE</scope>
    <source>
        <strain evidence="1">CGMCC 1.16134</strain>
    </source>
</reference>
<name>A0A917FKX7_9BACL</name>
<proteinExistence type="predicted"/>
<keyword evidence="2" id="KW-1185">Reference proteome</keyword>
<gene>
    <name evidence="1" type="ORF">GCM10010912_35050</name>
</gene>
<evidence type="ECO:0008006" key="3">
    <source>
        <dbReference type="Google" id="ProtNLM"/>
    </source>
</evidence>
<sequence>MNEGLYRKLTVISASAGFGKTTLASGWVANCDRPVAWLSMDEGDDDPVCFWTALITAPT</sequence>
<reference evidence="1" key="1">
    <citation type="journal article" date="2014" name="Int. J. Syst. Evol. Microbiol.">
        <title>Complete genome sequence of Corynebacterium casei LMG S-19264T (=DSM 44701T), isolated from a smear-ripened cheese.</title>
        <authorList>
            <consortium name="US DOE Joint Genome Institute (JGI-PGF)"/>
            <person name="Walter F."/>
            <person name="Albersmeier A."/>
            <person name="Kalinowski J."/>
            <person name="Ruckert C."/>
        </authorList>
    </citation>
    <scope>NUCLEOTIDE SEQUENCE</scope>
    <source>
        <strain evidence="1">CGMCC 1.16134</strain>
    </source>
</reference>
<organism evidence="1 2">
    <name type="scientific">Paenibacillus albidus</name>
    <dbReference type="NCBI Taxonomy" id="2041023"/>
    <lineage>
        <taxon>Bacteria</taxon>
        <taxon>Bacillati</taxon>
        <taxon>Bacillota</taxon>
        <taxon>Bacilli</taxon>
        <taxon>Bacillales</taxon>
        <taxon>Paenibacillaceae</taxon>
        <taxon>Paenibacillus</taxon>
    </lineage>
</organism>
<dbReference type="Proteomes" id="UP000637643">
    <property type="component" value="Unassembled WGS sequence"/>
</dbReference>
<evidence type="ECO:0000313" key="2">
    <source>
        <dbReference type="Proteomes" id="UP000637643"/>
    </source>
</evidence>
<evidence type="ECO:0000313" key="1">
    <source>
        <dbReference type="EMBL" id="GGF86757.1"/>
    </source>
</evidence>
<accession>A0A917FKX7</accession>